<feature type="compositionally biased region" description="Basic and acidic residues" evidence="1">
    <location>
        <begin position="252"/>
        <end position="272"/>
    </location>
</feature>
<organism evidence="2 3">
    <name type="scientific">Kiloniella laminariae</name>
    <dbReference type="NCBI Taxonomy" id="454162"/>
    <lineage>
        <taxon>Bacteria</taxon>
        <taxon>Pseudomonadati</taxon>
        <taxon>Pseudomonadota</taxon>
        <taxon>Alphaproteobacteria</taxon>
        <taxon>Rhodospirillales</taxon>
        <taxon>Kiloniellaceae</taxon>
        <taxon>Kiloniella</taxon>
    </lineage>
</organism>
<protein>
    <submittedName>
        <fullName evidence="2">GPO family capsid scaffolding protein</fullName>
    </submittedName>
</protein>
<dbReference type="EMBL" id="JAPWGY010000004">
    <property type="protein sequence ID" value="MCZ4281717.1"/>
    <property type="molecule type" value="Genomic_DNA"/>
</dbReference>
<accession>A0ABT4LKW3</accession>
<keyword evidence="3" id="KW-1185">Reference proteome</keyword>
<comment type="caution">
    <text evidence="2">The sequence shown here is derived from an EMBL/GenBank/DDBJ whole genome shotgun (WGS) entry which is preliminary data.</text>
</comment>
<gene>
    <name evidence="2" type="ORF">O4H49_13080</name>
</gene>
<sequence length="272" mass="29649">MLKSKFFRVATSGKTVDGREISPEQINQMAANYNPQTYGARVWLEHYRSIMPDGPFKAYGDVIGLKAEDGPDGKRVLLAQIAPTADLIELNKRGQKVYSSIELNPKFSDTNQAYLMGLSVTDSPASIGTEMIKFCLENKEKFSKGSDLPDSILTDTIEVDDLDFADDSADDEEIKPTLLSKIKGMIGASEKTDKKAFAELQEAITLCASTISDLQKQNEDKAATVDITKLSARITSLSAEVDNLTKLSKQPAGDHLHRPASDGTGEHALTDC</sequence>
<dbReference type="RefSeq" id="WP_269423879.1">
    <property type="nucleotide sequence ID" value="NZ_JAPWGY010000004.1"/>
</dbReference>
<feature type="region of interest" description="Disordered" evidence="1">
    <location>
        <begin position="248"/>
        <end position="272"/>
    </location>
</feature>
<name>A0ABT4LKW3_9PROT</name>
<dbReference type="Pfam" id="PF05929">
    <property type="entry name" value="Phage_GPO"/>
    <property type="match status" value="1"/>
</dbReference>
<dbReference type="InterPro" id="IPR009228">
    <property type="entry name" value="Capsid_scaffold_GpO"/>
</dbReference>
<dbReference type="Proteomes" id="UP001069802">
    <property type="component" value="Unassembled WGS sequence"/>
</dbReference>
<evidence type="ECO:0000256" key="1">
    <source>
        <dbReference type="SAM" id="MobiDB-lite"/>
    </source>
</evidence>
<proteinExistence type="predicted"/>
<reference evidence="2" key="1">
    <citation type="submission" date="2022-12" db="EMBL/GenBank/DDBJ databases">
        <title>Bacterial isolates from different developmental stages of Nematostella vectensis.</title>
        <authorList>
            <person name="Fraune S."/>
        </authorList>
    </citation>
    <scope>NUCLEOTIDE SEQUENCE</scope>
    <source>
        <strain evidence="2">G21630-S1</strain>
    </source>
</reference>
<evidence type="ECO:0000313" key="3">
    <source>
        <dbReference type="Proteomes" id="UP001069802"/>
    </source>
</evidence>
<evidence type="ECO:0000313" key="2">
    <source>
        <dbReference type="EMBL" id="MCZ4281717.1"/>
    </source>
</evidence>